<dbReference type="EMBL" id="CAMGZC010001315">
    <property type="protein sequence ID" value="CAI0652339.1"/>
    <property type="molecule type" value="Genomic_DNA"/>
</dbReference>
<evidence type="ECO:0000313" key="2">
    <source>
        <dbReference type="EMBL" id="CAI0652339.1"/>
    </source>
</evidence>
<evidence type="ECO:0000313" key="3">
    <source>
        <dbReference type="Proteomes" id="UP001152533"/>
    </source>
</evidence>
<dbReference type="Proteomes" id="UP001152533">
    <property type="component" value="Unassembled WGS sequence"/>
</dbReference>
<keyword evidence="3" id="KW-1185">Reference proteome</keyword>
<proteinExistence type="predicted"/>
<sequence length="266" mass="30335">MSASPPDNEPSPERESPPTRASPPNRESLPEGEYPLIFHPPGAHHFFRLIDAIRSAGTCEAWTMPDCEAEPYKSPDPLGTWGICIVCKRLPTSRKCSKCGQDWVCCRSCEKYMRLGLADKPHEEMTAHVRLCDNRNETTAEIIVEDVTRGRMLTHPQAREDYGFSRCPELSDRVRLFTLYHDLVKNQSVTSEELNVWMLEDTLYESIGDKIHARPQDFSPEIRDWFAENRVIFERPAAGPETQSYFSSLALSALFDGHFEAESDRL</sequence>
<accession>A0A9W4S4B4</accession>
<protein>
    <recommendedName>
        <fullName evidence="4">MYND-type zinc finger protein samB</fullName>
    </recommendedName>
</protein>
<dbReference type="AlphaFoldDB" id="A0A9W4S4B4"/>
<reference evidence="2" key="1">
    <citation type="submission" date="2022-08" db="EMBL/GenBank/DDBJ databases">
        <authorList>
            <person name="Giroux E."/>
            <person name="Giroux E."/>
        </authorList>
    </citation>
    <scope>NUCLEOTIDE SEQUENCE</scope>
    <source>
        <strain evidence="2">H1091258</strain>
    </source>
</reference>
<gene>
    <name evidence="2" type="ORF">CGXH109_LOCUS116022</name>
</gene>
<organism evidence="2 3">
    <name type="scientific">Colletotrichum noveboracense</name>
    <dbReference type="NCBI Taxonomy" id="2664923"/>
    <lineage>
        <taxon>Eukaryota</taxon>
        <taxon>Fungi</taxon>
        <taxon>Dikarya</taxon>
        <taxon>Ascomycota</taxon>
        <taxon>Pezizomycotina</taxon>
        <taxon>Sordariomycetes</taxon>
        <taxon>Hypocreomycetidae</taxon>
        <taxon>Glomerellales</taxon>
        <taxon>Glomerellaceae</taxon>
        <taxon>Colletotrichum</taxon>
        <taxon>Colletotrichum gloeosporioides species complex</taxon>
    </lineage>
</organism>
<name>A0A9W4S4B4_9PEZI</name>
<evidence type="ECO:0000256" key="1">
    <source>
        <dbReference type="SAM" id="MobiDB-lite"/>
    </source>
</evidence>
<evidence type="ECO:0008006" key="4">
    <source>
        <dbReference type="Google" id="ProtNLM"/>
    </source>
</evidence>
<comment type="caution">
    <text evidence="2">The sequence shown here is derived from an EMBL/GenBank/DDBJ whole genome shotgun (WGS) entry which is preliminary data.</text>
</comment>
<feature type="region of interest" description="Disordered" evidence="1">
    <location>
        <begin position="1"/>
        <end position="34"/>
    </location>
</feature>